<keyword evidence="2" id="KW-1185">Reference proteome</keyword>
<organism evidence="1 2">
    <name type="scientific">Saccharopolyspora cebuensis</name>
    <dbReference type="NCBI Taxonomy" id="418759"/>
    <lineage>
        <taxon>Bacteria</taxon>
        <taxon>Bacillati</taxon>
        <taxon>Actinomycetota</taxon>
        <taxon>Actinomycetes</taxon>
        <taxon>Pseudonocardiales</taxon>
        <taxon>Pseudonocardiaceae</taxon>
        <taxon>Saccharopolyspora</taxon>
    </lineage>
</organism>
<dbReference type="Pfam" id="PF16827">
    <property type="entry name" value="zf-HC3"/>
    <property type="match status" value="1"/>
</dbReference>
<accession>A0ABV4CDN2</accession>
<dbReference type="RefSeq" id="WP_345364701.1">
    <property type="nucleotide sequence ID" value="NZ_BAABII010000012.1"/>
</dbReference>
<protein>
    <submittedName>
        <fullName evidence="1">Zinc finger protein</fullName>
    </submittedName>
</protein>
<evidence type="ECO:0000313" key="1">
    <source>
        <dbReference type="EMBL" id="MEY8039197.1"/>
    </source>
</evidence>
<name>A0ABV4CDN2_9PSEU</name>
<dbReference type="InterPro" id="IPR031795">
    <property type="entry name" value="Zf-HC3"/>
</dbReference>
<evidence type="ECO:0000313" key="2">
    <source>
        <dbReference type="Proteomes" id="UP001564626"/>
    </source>
</evidence>
<dbReference type="EMBL" id="JBGEHV010000009">
    <property type="protein sequence ID" value="MEY8039197.1"/>
    <property type="molecule type" value="Genomic_DNA"/>
</dbReference>
<reference evidence="1 2" key="1">
    <citation type="submission" date="2024-08" db="EMBL/GenBank/DDBJ databases">
        <title>Genome mining of Saccharopolyspora cebuensis PGLac3 from Nigerian medicinal plant.</title>
        <authorList>
            <person name="Ezeobiora C.E."/>
            <person name="Igbokwe N.H."/>
            <person name="Amin D.H."/>
            <person name="Mendie U.E."/>
        </authorList>
    </citation>
    <scope>NUCLEOTIDE SEQUENCE [LARGE SCALE GENOMIC DNA]</scope>
    <source>
        <strain evidence="1 2">PGLac3</strain>
    </source>
</reference>
<comment type="caution">
    <text evidence="1">The sequence shown here is derived from an EMBL/GenBank/DDBJ whole genome shotgun (WGS) entry which is preliminary data.</text>
</comment>
<dbReference type="Proteomes" id="UP001564626">
    <property type="component" value="Unassembled WGS sequence"/>
</dbReference>
<proteinExistence type="predicted"/>
<gene>
    <name evidence="1" type="ORF">AB8O55_07285</name>
</gene>
<sequence>MIYRPHPFSWFPSAEERHATPSEDWRHEDAVASLCGRTLAGDDSTVAWLWPTCEPCDVEAHRIAGVPMHRKAAPR</sequence>